<dbReference type="PANTHER" id="PTHR43798:SF33">
    <property type="entry name" value="HYDROLASE, PUTATIVE (AFU_ORTHOLOGUE AFUA_2G14860)-RELATED"/>
    <property type="match status" value="1"/>
</dbReference>
<organism evidence="2 3">
    <name type="scientific">Catenulispora acidiphila (strain DSM 44928 / JCM 14897 / NBRC 102108 / NRRL B-24433 / ID139908)</name>
    <dbReference type="NCBI Taxonomy" id="479433"/>
    <lineage>
        <taxon>Bacteria</taxon>
        <taxon>Bacillati</taxon>
        <taxon>Actinomycetota</taxon>
        <taxon>Actinomycetes</taxon>
        <taxon>Catenulisporales</taxon>
        <taxon>Catenulisporaceae</taxon>
        <taxon>Catenulispora</taxon>
    </lineage>
</organism>
<dbReference type="AlphaFoldDB" id="C7Q6G1"/>
<proteinExistence type="predicted"/>
<dbReference type="KEGG" id="cai:Caci_5137"/>
<protein>
    <submittedName>
        <fullName evidence="2">Alpha/beta hydrolase fold protein</fullName>
    </submittedName>
</protein>
<dbReference type="InterPro" id="IPR029058">
    <property type="entry name" value="AB_hydrolase_fold"/>
</dbReference>
<dbReference type="Gene3D" id="3.40.50.1820">
    <property type="entry name" value="alpha/beta hydrolase"/>
    <property type="match status" value="1"/>
</dbReference>
<keyword evidence="3" id="KW-1185">Reference proteome</keyword>
<dbReference type="PANTHER" id="PTHR43798">
    <property type="entry name" value="MONOACYLGLYCEROL LIPASE"/>
    <property type="match status" value="1"/>
</dbReference>
<evidence type="ECO:0000313" key="2">
    <source>
        <dbReference type="EMBL" id="ACU73996.1"/>
    </source>
</evidence>
<dbReference type="InParanoid" id="C7Q6G1"/>
<dbReference type="GO" id="GO:0016787">
    <property type="term" value="F:hydrolase activity"/>
    <property type="evidence" value="ECO:0007669"/>
    <property type="project" value="UniProtKB-KW"/>
</dbReference>
<dbReference type="OrthoDB" id="5902829at2"/>
<dbReference type="HOGENOM" id="CLU_020336_50_0_11"/>
<dbReference type="PRINTS" id="PR00412">
    <property type="entry name" value="EPOXHYDRLASE"/>
</dbReference>
<gene>
    <name evidence="2" type="ordered locus">Caci_5137</name>
</gene>
<dbReference type="RefSeq" id="WP_015793725.1">
    <property type="nucleotide sequence ID" value="NC_013131.1"/>
</dbReference>
<dbReference type="Pfam" id="PF00561">
    <property type="entry name" value="Abhydrolase_1"/>
    <property type="match status" value="1"/>
</dbReference>
<sequence>MAHPSTSGPLSEGSHSYEADGITLRYHVFGTGPVCVAVPGGPGIAWEYLRSPALEQRLTMVYMEPAGTGDSGRLATHPHGYTRDLYSRHLSELIDLLPVERVHLLGHSHGGFVTQYHAILRPDQLAGIVLYESAPATDQAFGAEAARMVGELAERHAGNPLLPDALNAFAQIPHITDDESMMRVARGIIPAYVASYWTDPAPWTELQKALRATYISGLDEHGVPDSVDDRAALPALRVPALVVAGRFDVICGVRWGQELHALIPESRLLILENSGHMGHLEEPEVFAEAVAAFVSGSAFSSKTDMRHHGCGVTEN</sequence>
<keyword evidence="2" id="KW-0378">Hydrolase</keyword>
<dbReference type="InterPro" id="IPR050266">
    <property type="entry name" value="AB_hydrolase_sf"/>
</dbReference>
<dbReference type="InterPro" id="IPR000073">
    <property type="entry name" value="AB_hydrolase_1"/>
</dbReference>
<evidence type="ECO:0000313" key="3">
    <source>
        <dbReference type="Proteomes" id="UP000000851"/>
    </source>
</evidence>
<dbReference type="Proteomes" id="UP000000851">
    <property type="component" value="Chromosome"/>
</dbReference>
<dbReference type="InterPro" id="IPR000639">
    <property type="entry name" value="Epox_hydrolase-like"/>
</dbReference>
<accession>C7Q6G1</accession>
<reference evidence="2 3" key="1">
    <citation type="journal article" date="2009" name="Stand. Genomic Sci.">
        <title>Complete genome sequence of Catenulispora acidiphila type strain (ID 139908).</title>
        <authorList>
            <person name="Copeland A."/>
            <person name="Lapidus A."/>
            <person name="Glavina Del Rio T."/>
            <person name="Nolan M."/>
            <person name="Lucas S."/>
            <person name="Chen F."/>
            <person name="Tice H."/>
            <person name="Cheng J.F."/>
            <person name="Bruce D."/>
            <person name="Goodwin L."/>
            <person name="Pitluck S."/>
            <person name="Mikhailova N."/>
            <person name="Pati A."/>
            <person name="Ivanova N."/>
            <person name="Mavromatis K."/>
            <person name="Chen A."/>
            <person name="Palaniappan K."/>
            <person name="Chain P."/>
            <person name="Land M."/>
            <person name="Hauser L."/>
            <person name="Chang Y.J."/>
            <person name="Jeffries C.D."/>
            <person name="Chertkov O."/>
            <person name="Brettin T."/>
            <person name="Detter J.C."/>
            <person name="Han C."/>
            <person name="Ali Z."/>
            <person name="Tindall B.J."/>
            <person name="Goker M."/>
            <person name="Bristow J."/>
            <person name="Eisen J.A."/>
            <person name="Markowitz V."/>
            <person name="Hugenholtz P."/>
            <person name="Kyrpides N.C."/>
            <person name="Klenk H.P."/>
        </authorList>
    </citation>
    <scope>NUCLEOTIDE SEQUENCE [LARGE SCALE GENOMIC DNA]</scope>
    <source>
        <strain evidence="3">DSM 44928 / JCM 14897 / NBRC 102108 / NRRL B-24433 / ID139908</strain>
    </source>
</reference>
<dbReference type="GO" id="GO:0016020">
    <property type="term" value="C:membrane"/>
    <property type="evidence" value="ECO:0007669"/>
    <property type="project" value="TreeGrafter"/>
</dbReference>
<evidence type="ECO:0000259" key="1">
    <source>
        <dbReference type="Pfam" id="PF00561"/>
    </source>
</evidence>
<feature type="domain" description="AB hydrolase-1" evidence="1">
    <location>
        <begin position="37"/>
        <end position="283"/>
    </location>
</feature>
<dbReference type="SUPFAM" id="SSF53474">
    <property type="entry name" value="alpha/beta-Hydrolases"/>
    <property type="match status" value="1"/>
</dbReference>
<dbReference type="EMBL" id="CP001700">
    <property type="protein sequence ID" value="ACU73996.1"/>
    <property type="molecule type" value="Genomic_DNA"/>
</dbReference>
<dbReference type="eggNOG" id="COG2267">
    <property type="taxonomic scope" value="Bacteria"/>
</dbReference>
<name>C7Q6G1_CATAD</name>
<dbReference type="STRING" id="479433.Caci_5137"/>